<keyword evidence="3" id="KW-1185">Reference proteome</keyword>
<dbReference type="EMBL" id="JADNRY010000106">
    <property type="protein sequence ID" value="KAF9065287.1"/>
    <property type="molecule type" value="Genomic_DNA"/>
</dbReference>
<dbReference type="Proteomes" id="UP000772434">
    <property type="component" value="Unassembled WGS sequence"/>
</dbReference>
<protein>
    <submittedName>
        <fullName evidence="2">Uncharacterized protein</fullName>
    </submittedName>
</protein>
<accession>A0A9P5PLA8</accession>
<evidence type="ECO:0000313" key="2">
    <source>
        <dbReference type="EMBL" id="KAF9065287.1"/>
    </source>
</evidence>
<comment type="caution">
    <text evidence="2">The sequence shown here is derived from an EMBL/GenBank/DDBJ whole genome shotgun (WGS) entry which is preliminary data.</text>
</comment>
<evidence type="ECO:0000256" key="1">
    <source>
        <dbReference type="SAM" id="Phobius"/>
    </source>
</evidence>
<organism evidence="2 3">
    <name type="scientific">Rhodocollybia butyracea</name>
    <dbReference type="NCBI Taxonomy" id="206335"/>
    <lineage>
        <taxon>Eukaryota</taxon>
        <taxon>Fungi</taxon>
        <taxon>Dikarya</taxon>
        <taxon>Basidiomycota</taxon>
        <taxon>Agaricomycotina</taxon>
        <taxon>Agaricomycetes</taxon>
        <taxon>Agaricomycetidae</taxon>
        <taxon>Agaricales</taxon>
        <taxon>Marasmiineae</taxon>
        <taxon>Omphalotaceae</taxon>
        <taxon>Rhodocollybia</taxon>
    </lineage>
</organism>
<dbReference type="PROSITE" id="PS51257">
    <property type="entry name" value="PROKAR_LIPOPROTEIN"/>
    <property type="match status" value="1"/>
</dbReference>
<keyword evidence="1" id="KW-1133">Transmembrane helix</keyword>
<sequence>MKLDKERWNKSMRSSGMMQTCSVMPFLLLGVFQSCHYLFGLFSFTNGDCSLRVHLHSAFRNIFIGIHLQPRLLPFFILASNTLLTECHLSVLCLWRFFDF</sequence>
<name>A0A9P5PLA8_9AGAR</name>
<proteinExistence type="predicted"/>
<keyword evidence="1" id="KW-0812">Transmembrane</keyword>
<evidence type="ECO:0000313" key="3">
    <source>
        <dbReference type="Proteomes" id="UP000772434"/>
    </source>
</evidence>
<feature type="transmembrane region" description="Helical" evidence="1">
    <location>
        <begin position="21"/>
        <end position="44"/>
    </location>
</feature>
<feature type="transmembrane region" description="Helical" evidence="1">
    <location>
        <begin position="75"/>
        <end position="98"/>
    </location>
</feature>
<gene>
    <name evidence="2" type="ORF">BDP27DRAFT_1332204</name>
</gene>
<keyword evidence="1" id="KW-0472">Membrane</keyword>
<dbReference type="AlphaFoldDB" id="A0A9P5PLA8"/>
<reference evidence="2" key="1">
    <citation type="submission" date="2020-11" db="EMBL/GenBank/DDBJ databases">
        <authorList>
            <consortium name="DOE Joint Genome Institute"/>
            <person name="Ahrendt S."/>
            <person name="Riley R."/>
            <person name="Andreopoulos W."/>
            <person name="Labutti K."/>
            <person name="Pangilinan J."/>
            <person name="Ruiz-Duenas F.J."/>
            <person name="Barrasa J.M."/>
            <person name="Sanchez-Garcia M."/>
            <person name="Camarero S."/>
            <person name="Miyauchi S."/>
            <person name="Serrano A."/>
            <person name="Linde D."/>
            <person name="Babiker R."/>
            <person name="Drula E."/>
            <person name="Ayuso-Fernandez I."/>
            <person name="Pacheco R."/>
            <person name="Padilla G."/>
            <person name="Ferreira P."/>
            <person name="Barriuso J."/>
            <person name="Kellner H."/>
            <person name="Castanera R."/>
            <person name="Alfaro M."/>
            <person name="Ramirez L."/>
            <person name="Pisabarro A.G."/>
            <person name="Kuo A."/>
            <person name="Tritt A."/>
            <person name="Lipzen A."/>
            <person name="He G."/>
            <person name="Yan M."/>
            <person name="Ng V."/>
            <person name="Cullen D."/>
            <person name="Martin F."/>
            <person name="Rosso M.-N."/>
            <person name="Henrissat B."/>
            <person name="Hibbett D."/>
            <person name="Martinez A.T."/>
            <person name="Grigoriev I.V."/>
        </authorList>
    </citation>
    <scope>NUCLEOTIDE SEQUENCE</scope>
    <source>
        <strain evidence="2">AH 40177</strain>
    </source>
</reference>